<evidence type="ECO:0000313" key="3">
    <source>
        <dbReference type="EMBL" id="MFC5628874.1"/>
    </source>
</evidence>
<dbReference type="GO" id="GO:0008168">
    <property type="term" value="F:methyltransferase activity"/>
    <property type="evidence" value="ECO:0007669"/>
    <property type="project" value="UniProtKB-KW"/>
</dbReference>
<dbReference type="Gene3D" id="3.40.50.150">
    <property type="entry name" value="Vaccinia Virus protein VP39"/>
    <property type="match status" value="1"/>
</dbReference>
<gene>
    <name evidence="3" type="ORF">ACFPTR_08305</name>
</gene>
<dbReference type="InterPro" id="IPR041698">
    <property type="entry name" value="Methyltransf_25"/>
</dbReference>
<dbReference type="InterPro" id="IPR029063">
    <property type="entry name" value="SAM-dependent_MTases_sf"/>
</dbReference>
<reference evidence="4" key="1">
    <citation type="journal article" date="2019" name="Int. J. Syst. Evol. Microbiol.">
        <title>The Global Catalogue of Microorganisms (GCM) 10K type strain sequencing project: providing services to taxonomists for standard genome sequencing and annotation.</title>
        <authorList>
            <consortium name="The Broad Institute Genomics Platform"/>
            <consortium name="The Broad Institute Genome Sequencing Center for Infectious Disease"/>
            <person name="Wu L."/>
            <person name="Ma J."/>
        </authorList>
    </citation>
    <scope>NUCLEOTIDE SEQUENCE [LARGE SCALE GENOMIC DNA]</scope>
    <source>
        <strain evidence="4">CGMCC 1.15790</strain>
    </source>
</reference>
<evidence type="ECO:0000259" key="1">
    <source>
        <dbReference type="Pfam" id="PF13649"/>
    </source>
</evidence>
<feature type="domain" description="23S rRNA (guanine(745)-N(1))-methyltransferase N-terminal" evidence="2">
    <location>
        <begin position="75"/>
        <end position="118"/>
    </location>
</feature>
<keyword evidence="3" id="KW-0808">Transferase</keyword>
<evidence type="ECO:0000259" key="2">
    <source>
        <dbReference type="Pfam" id="PF21302"/>
    </source>
</evidence>
<dbReference type="Proteomes" id="UP001596143">
    <property type="component" value="Unassembled WGS sequence"/>
</dbReference>
<keyword evidence="3" id="KW-0489">Methyltransferase</keyword>
<protein>
    <submittedName>
        <fullName evidence="3">RNA methyltransferase</fullName>
    </submittedName>
</protein>
<dbReference type="SUPFAM" id="SSF53335">
    <property type="entry name" value="S-adenosyl-L-methionine-dependent methyltransferases"/>
    <property type="match status" value="1"/>
</dbReference>
<dbReference type="EMBL" id="JBHSPF010000037">
    <property type="protein sequence ID" value="MFC5628874.1"/>
    <property type="molecule type" value="Genomic_DNA"/>
</dbReference>
<sequence>MEVCDLCLVEHFWLEIIRGNVSSLLSQALPAFPCLYLGYQDYYVIQKIYPGGIRLKKESRKIQSARHIEQHENIFACPICQKDMRVTGLKSIRCEKGHTFDFAKQGYVNFLNQPIHTKYGKDFFEVRKILLSESGFYTPLQHALSEIVADITLGKEEEISILDTGCGEGTYLHHITNHLRRSCAKKVVGVGVDISKEGIIAAARNYDQHIWTVADLANMPFHDKQFTMILSIFSPSNYEEFLRLLKQDGVVIKVVPEKNYLKELRTYSTFAHRNI</sequence>
<dbReference type="GO" id="GO:0032259">
    <property type="term" value="P:methylation"/>
    <property type="evidence" value="ECO:0007669"/>
    <property type="project" value="UniProtKB-KW"/>
</dbReference>
<organism evidence="3 4">
    <name type="scientific">Aliibacillus thermotolerans</name>
    <dbReference type="NCBI Taxonomy" id="1834418"/>
    <lineage>
        <taxon>Bacteria</taxon>
        <taxon>Bacillati</taxon>
        <taxon>Bacillota</taxon>
        <taxon>Bacilli</taxon>
        <taxon>Bacillales</taxon>
        <taxon>Bacillaceae</taxon>
        <taxon>Aliibacillus</taxon>
    </lineage>
</organism>
<dbReference type="Pfam" id="PF21302">
    <property type="entry name" value="Zn_ribbon_RlmA"/>
    <property type="match status" value="1"/>
</dbReference>
<keyword evidence="4" id="KW-1185">Reference proteome</keyword>
<dbReference type="Pfam" id="PF13649">
    <property type="entry name" value="Methyltransf_25"/>
    <property type="match status" value="1"/>
</dbReference>
<proteinExistence type="predicted"/>
<evidence type="ECO:0000313" key="4">
    <source>
        <dbReference type="Proteomes" id="UP001596143"/>
    </source>
</evidence>
<accession>A0ABW0U7Y4</accession>
<dbReference type="CDD" id="cd02440">
    <property type="entry name" value="AdoMet_MTases"/>
    <property type="match status" value="1"/>
</dbReference>
<dbReference type="RefSeq" id="WP_377902083.1">
    <property type="nucleotide sequence ID" value="NZ_JBHSPF010000037.1"/>
</dbReference>
<comment type="caution">
    <text evidence="3">The sequence shown here is derived from an EMBL/GenBank/DDBJ whole genome shotgun (WGS) entry which is preliminary data.</text>
</comment>
<dbReference type="InterPro" id="IPR048647">
    <property type="entry name" value="RlmA_N"/>
</dbReference>
<feature type="domain" description="Methyltransferase" evidence="1">
    <location>
        <begin position="161"/>
        <end position="249"/>
    </location>
</feature>
<name>A0ABW0U7Y4_9BACI</name>